<dbReference type="SUPFAM" id="SSF53756">
    <property type="entry name" value="UDP-Glycosyltransferase/glycogen phosphorylase"/>
    <property type="match status" value="1"/>
</dbReference>
<dbReference type="AlphaFoldDB" id="A0A3E0UAB5"/>
<organism evidence="3 4">
    <name type="scientific">Thalassotalea euphylliae</name>
    <dbReference type="NCBI Taxonomy" id="1655234"/>
    <lineage>
        <taxon>Bacteria</taxon>
        <taxon>Pseudomonadati</taxon>
        <taxon>Pseudomonadota</taxon>
        <taxon>Gammaproteobacteria</taxon>
        <taxon>Alteromonadales</taxon>
        <taxon>Colwelliaceae</taxon>
        <taxon>Thalassotalea</taxon>
    </lineage>
</organism>
<comment type="caution">
    <text evidence="3">The sequence shown here is derived from an EMBL/GenBank/DDBJ whole genome shotgun (WGS) entry which is preliminary data.</text>
</comment>
<dbReference type="OrthoDB" id="509705at2"/>
<reference evidence="3 4" key="1">
    <citation type="submission" date="2018-08" db="EMBL/GenBank/DDBJ databases">
        <title>Thalassotalea euphylliae genome.</title>
        <authorList>
            <person name="Summers S."/>
            <person name="Rice S.A."/>
            <person name="Freckelton M.L."/>
            <person name="Nedved B.T."/>
            <person name="Hadfield M.G."/>
        </authorList>
    </citation>
    <scope>NUCLEOTIDE SEQUENCE [LARGE SCALE GENOMIC DNA]</scope>
    <source>
        <strain evidence="3 4">H2</strain>
    </source>
</reference>
<dbReference type="CDD" id="cd03801">
    <property type="entry name" value="GT4_PimA-like"/>
    <property type="match status" value="1"/>
</dbReference>
<evidence type="ECO:0000256" key="1">
    <source>
        <dbReference type="ARBA" id="ARBA00022679"/>
    </source>
</evidence>
<dbReference type="RefSeq" id="WP_115998662.1">
    <property type="nucleotide sequence ID" value="NZ_QUOV01000001.1"/>
</dbReference>
<accession>A0A3E0UAB5</accession>
<gene>
    <name evidence="3" type="ORF">DXX92_00645</name>
</gene>
<sequence length="359" mass="41087">MQHNKIVFFDPCCPEPYSQESIKTGAIGGTESTALHISNALGVPLIQHNRTQVCGNCYPDMHFEQVDTLVVLRDAEKLYQLSLLYPKAKLFLWCHDLLYLGSDRAEKLVNALCDFTQQVTIVAVSEFHRQQIESTLAQAGLTQHSIIRIYNPLSPNIRKDRAKKTINGKWVFFSSPHKGLENALDAFEYIRKKRPHVRLYIANPGYQNVNTELPEGVINLGKLSPAEVYSHVQTAELVFYPNFVYPETFGIVFIEANYLGTPVLTHPIGAACEVLSQQNLNMRVPFLLRLVQSLQYRSELLAKLAKFFIPNAWQYTEYNKVIGNYFDQPRRDLVSMQSKFELKNIVSQWKRVLSGDFKQ</sequence>
<evidence type="ECO:0000259" key="2">
    <source>
        <dbReference type="Pfam" id="PF00534"/>
    </source>
</evidence>
<dbReference type="Pfam" id="PF00534">
    <property type="entry name" value="Glycos_transf_1"/>
    <property type="match status" value="1"/>
</dbReference>
<name>A0A3E0UAB5_9GAMM</name>
<evidence type="ECO:0000313" key="3">
    <source>
        <dbReference type="EMBL" id="REL33981.1"/>
    </source>
</evidence>
<dbReference type="PANTHER" id="PTHR46401:SF2">
    <property type="entry name" value="GLYCOSYLTRANSFERASE WBBK-RELATED"/>
    <property type="match status" value="1"/>
</dbReference>
<dbReference type="Proteomes" id="UP000256999">
    <property type="component" value="Unassembled WGS sequence"/>
</dbReference>
<evidence type="ECO:0000313" key="4">
    <source>
        <dbReference type="Proteomes" id="UP000256999"/>
    </source>
</evidence>
<dbReference type="PANTHER" id="PTHR46401">
    <property type="entry name" value="GLYCOSYLTRANSFERASE WBBK-RELATED"/>
    <property type="match status" value="1"/>
</dbReference>
<dbReference type="GO" id="GO:0009103">
    <property type="term" value="P:lipopolysaccharide biosynthetic process"/>
    <property type="evidence" value="ECO:0007669"/>
    <property type="project" value="TreeGrafter"/>
</dbReference>
<dbReference type="Gene3D" id="3.40.50.2000">
    <property type="entry name" value="Glycogen Phosphorylase B"/>
    <property type="match status" value="2"/>
</dbReference>
<protein>
    <submittedName>
        <fullName evidence="3">Glycosyltransferase</fullName>
    </submittedName>
</protein>
<proteinExistence type="predicted"/>
<dbReference type="GO" id="GO:0016757">
    <property type="term" value="F:glycosyltransferase activity"/>
    <property type="evidence" value="ECO:0007669"/>
    <property type="project" value="InterPro"/>
</dbReference>
<feature type="domain" description="Glycosyl transferase family 1" evidence="2">
    <location>
        <begin position="175"/>
        <end position="277"/>
    </location>
</feature>
<dbReference type="InterPro" id="IPR001296">
    <property type="entry name" value="Glyco_trans_1"/>
</dbReference>
<dbReference type="EMBL" id="QUOV01000001">
    <property type="protein sequence ID" value="REL33981.1"/>
    <property type="molecule type" value="Genomic_DNA"/>
</dbReference>
<keyword evidence="1 3" id="KW-0808">Transferase</keyword>